<dbReference type="CDD" id="cd11614">
    <property type="entry name" value="SAF_CpaB_FlgA_like"/>
    <property type="match status" value="1"/>
</dbReference>
<dbReference type="Pfam" id="PF08666">
    <property type="entry name" value="SAF"/>
    <property type="match status" value="1"/>
</dbReference>
<accession>A0ABW9HE33</accession>
<dbReference type="InterPro" id="IPR013974">
    <property type="entry name" value="SAF"/>
</dbReference>
<proteinExistence type="predicted"/>
<dbReference type="NCBIfam" id="TIGR03177">
    <property type="entry name" value="pilus_cpaB"/>
    <property type="match status" value="1"/>
</dbReference>
<dbReference type="Pfam" id="PF16976">
    <property type="entry name" value="RcpC"/>
    <property type="match status" value="1"/>
</dbReference>
<dbReference type="RefSeq" id="WP_056727262.1">
    <property type="nucleotide sequence ID" value="NZ_CP178857.1"/>
</dbReference>
<keyword evidence="3" id="KW-1185">Reference proteome</keyword>
<comment type="caution">
    <text evidence="2">The sequence shown here is derived from an EMBL/GenBank/DDBJ whole genome shotgun (WGS) entry which is preliminary data.</text>
</comment>
<dbReference type="SMART" id="SM00858">
    <property type="entry name" value="SAF"/>
    <property type="match status" value="1"/>
</dbReference>
<dbReference type="InterPro" id="IPR017592">
    <property type="entry name" value="Pilus_assmbl_Flp-typ_CpaB"/>
</dbReference>
<evidence type="ECO:0000313" key="2">
    <source>
        <dbReference type="EMBL" id="MFM9519295.1"/>
    </source>
</evidence>
<evidence type="ECO:0000259" key="1">
    <source>
        <dbReference type="SMART" id="SM00858"/>
    </source>
</evidence>
<dbReference type="Proteomes" id="UP001631987">
    <property type="component" value="Unassembled WGS sequence"/>
</dbReference>
<evidence type="ECO:0000313" key="3">
    <source>
        <dbReference type="Proteomes" id="UP001631987"/>
    </source>
</evidence>
<dbReference type="Gene3D" id="3.90.1210.10">
    <property type="entry name" value="Antifreeze-like/N-acetylneuraminic acid synthase C-terminal domain"/>
    <property type="match status" value="1"/>
</dbReference>
<dbReference type="InterPro" id="IPR031571">
    <property type="entry name" value="RcpC_dom"/>
</dbReference>
<feature type="domain" description="SAF" evidence="1">
    <location>
        <begin position="40"/>
        <end position="102"/>
    </location>
</feature>
<gene>
    <name evidence="2" type="primary">cpaB</name>
    <name evidence="2" type="ORF">ACKKH4_18825</name>
</gene>
<sequence length="277" mass="28815">MSSRTLTLIGVSLAMGLGAAWMADSWLSARLNASPDDHLRNVVVATVEIPFGQMVEAQQVTTVRMPLDTIPDDAFDASEKAVGKIATFDILRGDIVRGARLSEHLGGSTLASLIAPDKRAISVRVDDVVGVGGFLLPGNRVDVLATKTTNAGSNSATSRTILENLRVLAVDQTAGTDKTQPVVVRAVTLEMSAAEAETLVTAQTEGKLQLALRNPLNLEKKSPAVAPATPATPVAPVAPAMAVATAEAPKRVVQRSSGEGAGITVIRGTDAKVVNIR</sequence>
<dbReference type="EMBL" id="JBJVNW010000009">
    <property type="protein sequence ID" value="MFM9519295.1"/>
    <property type="molecule type" value="Genomic_DNA"/>
</dbReference>
<organism evidence="2 3">
    <name type="scientific">Pseudomonas monachiensis</name>
    <dbReference type="NCBI Taxonomy" id="3060212"/>
    <lineage>
        <taxon>Bacteria</taxon>
        <taxon>Pseudomonadati</taxon>
        <taxon>Pseudomonadota</taxon>
        <taxon>Gammaproteobacteria</taxon>
        <taxon>Pseudomonadales</taxon>
        <taxon>Pseudomonadaceae</taxon>
        <taxon>Pseudomonas</taxon>
    </lineage>
</organism>
<protein>
    <submittedName>
        <fullName evidence="2">Flp pilus assembly protein CpaB</fullName>
    </submittedName>
</protein>
<reference evidence="2 3" key="1">
    <citation type="submission" date="2024-12" db="EMBL/GenBank/DDBJ databases">
        <title>Pseudomonas species isolated from Lotus nodules promote plant growth.</title>
        <authorList>
            <person name="Yu Y.-H."/>
            <person name="Kurtenbach J."/>
            <person name="Crosbie D."/>
            <person name="Brachmann A."/>
            <person name="Marin M."/>
        </authorList>
    </citation>
    <scope>NUCLEOTIDE SEQUENCE [LARGE SCALE GENOMIC DNA]</scope>
    <source>
        <strain evidence="2 3">PLb12A</strain>
    </source>
</reference>
<name>A0ABW9HE33_9PSED</name>